<dbReference type="PANTHER" id="PTHR31885">
    <property type="entry name" value="GH04784P"/>
    <property type="match status" value="1"/>
</dbReference>
<keyword evidence="4 6" id="KW-1133">Transmembrane helix</keyword>
<comment type="caution">
    <text evidence="7">The sequence shown here is derived from an EMBL/GenBank/DDBJ whole genome shotgun (WGS) entry which is preliminary data.</text>
</comment>
<dbReference type="EMBL" id="JBIACJ010000008">
    <property type="protein sequence ID" value="MFE8697706.1"/>
    <property type="molecule type" value="Genomic_DNA"/>
</dbReference>
<evidence type="ECO:0000256" key="4">
    <source>
        <dbReference type="ARBA" id="ARBA00022989"/>
    </source>
</evidence>
<dbReference type="RefSeq" id="WP_389221389.1">
    <property type="nucleotide sequence ID" value="NZ_JBIACJ010000008.1"/>
</dbReference>
<sequence length="216" mass="24589">MKRLFLPLLILISSALYIFIIPDAPLLLNLPFKLIPMWLIITYAFIQFRGKGSSTSWIILTGLVFCMFGDGLLHWFLIGLSAFLIGHIFYLIGFFKEWQFSLIRVLSIIPIGFYAIFIGHILTESLIENGNSALFIPVCLYTIIISTMAWSAIMTGNKWAITGSILFVISDSILAWNRFVSDIPYSSVLIMTTYYTAQFFIARSLKFFQKGSNSLY</sequence>
<evidence type="ECO:0000256" key="6">
    <source>
        <dbReference type="SAM" id="Phobius"/>
    </source>
</evidence>
<proteinExistence type="inferred from homology"/>
<protein>
    <submittedName>
        <fullName evidence="7">Lysoplasmalogenase</fullName>
    </submittedName>
</protein>
<comment type="similarity">
    <text evidence="2">Belongs to the TMEM86 family.</text>
</comment>
<keyword evidence="3 6" id="KW-0812">Transmembrane</keyword>
<dbReference type="Proteomes" id="UP001601058">
    <property type="component" value="Unassembled WGS sequence"/>
</dbReference>
<name>A0ABW6K0L3_9BACI</name>
<evidence type="ECO:0000256" key="5">
    <source>
        <dbReference type="ARBA" id="ARBA00023136"/>
    </source>
</evidence>
<accession>A0ABW6K0L3</accession>
<feature type="transmembrane region" description="Helical" evidence="6">
    <location>
        <begin position="75"/>
        <end position="95"/>
    </location>
</feature>
<feature type="transmembrane region" description="Helical" evidence="6">
    <location>
        <begin position="26"/>
        <end position="46"/>
    </location>
</feature>
<evidence type="ECO:0000313" key="8">
    <source>
        <dbReference type="Proteomes" id="UP001601058"/>
    </source>
</evidence>
<comment type="subcellular location">
    <subcellularLocation>
        <location evidence="1">Membrane</location>
        <topology evidence="1">Multi-pass membrane protein</topology>
    </subcellularLocation>
</comment>
<feature type="transmembrane region" description="Helical" evidence="6">
    <location>
        <begin position="102"/>
        <end position="122"/>
    </location>
</feature>
<keyword evidence="5 6" id="KW-0472">Membrane</keyword>
<gene>
    <name evidence="7" type="ORF">ACFYKT_15310</name>
</gene>
<reference evidence="7 8" key="1">
    <citation type="submission" date="2024-08" db="EMBL/GenBank/DDBJ databases">
        <title>Two novel Cytobacillus novel species.</title>
        <authorList>
            <person name="Liu G."/>
        </authorList>
    </citation>
    <scope>NUCLEOTIDE SEQUENCE [LARGE SCALE GENOMIC DNA]</scope>
    <source>
        <strain evidence="7 8">FJAT-53684</strain>
    </source>
</reference>
<dbReference type="PANTHER" id="PTHR31885:SF6">
    <property type="entry name" value="GH04784P"/>
    <property type="match status" value="1"/>
</dbReference>
<feature type="transmembrane region" description="Helical" evidence="6">
    <location>
        <begin position="183"/>
        <end position="202"/>
    </location>
</feature>
<evidence type="ECO:0000313" key="7">
    <source>
        <dbReference type="EMBL" id="MFE8697706.1"/>
    </source>
</evidence>
<organism evidence="7 8">
    <name type="scientific">Cytobacillus mangrovibacter</name>
    <dbReference type="NCBI Taxonomy" id="3299024"/>
    <lineage>
        <taxon>Bacteria</taxon>
        <taxon>Bacillati</taxon>
        <taxon>Bacillota</taxon>
        <taxon>Bacilli</taxon>
        <taxon>Bacillales</taxon>
        <taxon>Bacillaceae</taxon>
        <taxon>Cytobacillus</taxon>
    </lineage>
</organism>
<feature type="transmembrane region" description="Helical" evidence="6">
    <location>
        <begin position="134"/>
        <end position="152"/>
    </location>
</feature>
<evidence type="ECO:0000256" key="1">
    <source>
        <dbReference type="ARBA" id="ARBA00004141"/>
    </source>
</evidence>
<dbReference type="Pfam" id="PF07947">
    <property type="entry name" value="YhhN"/>
    <property type="match status" value="1"/>
</dbReference>
<evidence type="ECO:0000256" key="2">
    <source>
        <dbReference type="ARBA" id="ARBA00007375"/>
    </source>
</evidence>
<keyword evidence="8" id="KW-1185">Reference proteome</keyword>
<dbReference type="InterPro" id="IPR012506">
    <property type="entry name" value="TMEM86B-like"/>
</dbReference>
<evidence type="ECO:0000256" key="3">
    <source>
        <dbReference type="ARBA" id="ARBA00022692"/>
    </source>
</evidence>